<feature type="DNA-binding region" description="H-T-H motif" evidence="4">
    <location>
        <begin position="30"/>
        <end position="49"/>
    </location>
</feature>
<dbReference type="PANTHER" id="PTHR30055">
    <property type="entry name" value="HTH-TYPE TRANSCRIPTIONAL REGULATOR RUTR"/>
    <property type="match status" value="1"/>
</dbReference>
<evidence type="ECO:0000256" key="4">
    <source>
        <dbReference type="PROSITE-ProRule" id="PRU00335"/>
    </source>
</evidence>
<dbReference type="InterPro" id="IPR001647">
    <property type="entry name" value="HTH_TetR"/>
</dbReference>
<dbReference type="GO" id="GO:0003700">
    <property type="term" value="F:DNA-binding transcription factor activity"/>
    <property type="evidence" value="ECO:0007669"/>
    <property type="project" value="TreeGrafter"/>
</dbReference>
<keyword evidence="7" id="KW-1185">Reference proteome</keyword>
<dbReference type="RefSeq" id="WP_138645245.1">
    <property type="nucleotide sequence ID" value="NZ_VCKW01000050.1"/>
</dbReference>
<dbReference type="Pfam" id="PF00440">
    <property type="entry name" value="TetR_N"/>
    <property type="match status" value="1"/>
</dbReference>
<dbReference type="OrthoDB" id="5177743at2"/>
<evidence type="ECO:0000256" key="3">
    <source>
        <dbReference type="ARBA" id="ARBA00023163"/>
    </source>
</evidence>
<dbReference type="InterPro" id="IPR009057">
    <property type="entry name" value="Homeodomain-like_sf"/>
</dbReference>
<dbReference type="Proteomes" id="UP000309174">
    <property type="component" value="Unassembled WGS sequence"/>
</dbReference>
<keyword evidence="1" id="KW-0805">Transcription regulation</keyword>
<dbReference type="PROSITE" id="PS01081">
    <property type="entry name" value="HTH_TETR_1"/>
    <property type="match status" value="1"/>
</dbReference>
<dbReference type="InterPro" id="IPR023772">
    <property type="entry name" value="DNA-bd_HTH_TetR-type_CS"/>
</dbReference>
<evidence type="ECO:0000259" key="5">
    <source>
        <dbReference type="PROSITE" id="PS50977"/>
    </source>
</evidence>
<organism evidence="6 7">
    <name type="scientific">Actinomadura soli</name>
    <dbReference type="NCBI Taxonomy" id="2508997"/>
    <lineage>
        <taxon>Bacteria</taxon>
        <taxon>Bacillati</taxon>
        <taxon>Actinomycetota</taxon>
        <taxon>Actinomycetes</taxon>
        <taxon>Streptosporangiales</taxon>
        <taxon>Thermomonosporaceae</taxon>
        <taxon>Actinomadura</taxon>
    </lineage>
</organism>
<name>A0A5C4JEE7_9ACTN</name>
<dbReference type="EMBL" id="VCKW01000050">
    <property type="protein sequence ID" value="TMR02418.1"/>
    <property type="molecule type" value="Genomic_DNA"/>
</dbReference>
<proteinExistence type="predicted"/>
<evidence type="ECO:0000313" key="6">
    <source>
        <dbReference type="EMBL" id="TMR02418.1"/>
    </source>
</evidence>
<protein>
    <submittedName>
        <fullName evidence="6">TetR/AcrR family transcriptional regulator</fullName>
    </submittedName>
</protein>
<gene>
    <name evidence="6" type="ORF">ETD83_12385</name>
</gene>
<dbReference type="SUPFAM" id="SSF46689">
    <property type="entry name" value="Homeodomain-like"/>
    <property type="match status" value="1"/>
</dbReference>
<keyword evidence="2 4" id="KW-0238">DNA-binding</keyword>
<reference evidence="6 7" key="1">
    <citation type="submission" date="2019-05" db="EMBL/GenBank/DDBJ databases">
        <title>Draft genome sequence of Actinomadura sp. 14C53.</title>
        <authorList>
            <person name="Saricaoglu S."/>
            <person name="Isik K."/>
        </authorList>
    </citation>
    <scope>NUCLEOTIDE SEQUENCE [LARGE SCALE GENOMIC DNA]</scope>
    <source>
        <strain evidence="6 7">14C53</strain>
    </source>
</reference>
<dbReference type="AlphaFoldDB" id="A0A5C4JEE7"/>
<comment type="caution">
    <text evidence="6">The sequence shown here is derived from an EMBL/GenBank/DDBJ whole genome shotgun (WGS) entry which is preliminary data.</text>
</comment>
<dbReference type="PROSITE" id="PS50977">
    <property type="entry name" value="HTH_TETR_2"/>
    <property type="match status" value="1"/>
</dbReference>
<dbReference type="PRINTS" id="PR00455">
    <property type="entry name" value="HTHTETR"/>
</dbReference>
<accession>A0A5C4JEE7</accession>
<sequence>MARPRDPHRRTEILDAVLDHLAEHGMSGLSMRPIAQALGQSTRVLTHHFADKDDLLAALLQRLDDVQHEQLRATEGWDDLGRGIGAIVRDSWYRHLAPENVAHTRLVREIEGLAAAGRLGDRVPKFLTDRAEFVARALVARGLDPAQARVKATYLNGAYSGLQTDILTTGDRERVETALDELCLLADSWTENAARTV</sequence>
<dbReference type="InterPro" id="IPR050109">
    <property type="entry name" value="HTH-type_TetR-like_transc_reg"/>
</dbReference>
<keyword evidence="3" id="KW-0804">Transcription</keyword>
<dbReference type="GO" id="GO:0000976">
    <property type="term" value="F:transcription cis-regulatory region binding"/>
    <property type="evidence" value="ECO:0007669"/>
    <property type="project" value="TreeGrafter"/>
</dbReference>
<dbReference type="Gene3D" id="1.10.357.10">
    <property type="entry name" value="Tetracycline Repressor, domain 2"/>
    <property type="match status" value="1"/>
</dbReference>
<feature type="domain" description="HTH tetR-type" evidence="5">
    <location>
        <begin position="7"/>
        <end position="67"/>
    </location>
</feature>
<evidence type="ECO:0000256" key="1">
    <source>
        <dbReference type="ARBA" id="ARBA00023015"/>
    </source>
</evidence>
<evidence type="ECO:0000313" key="7">
    <source>
        <dbReference type="Proteomes" id="UP000309174"/>
    </source>
</evidence>
<dbReference type="PANTHER" id="PTHR30055:SF234">
    <property type="entry name" value="HTH-TYPE TRANSCRIPTIONAL REGULATOR BETI"/>
    <property type="match status" value="1"/>
</dbReference>
<evidence type="ECO:0000256" key="2">
    <source>
        <dbReference type="ARBA" id="ARBA00023125"/>
    </source>
</evidence>